<organism evidence="1 2">
    <name type="scientific">Klebsiella phage Miami</name>
    <dbReference type="NCBI Taxonomy" id="2767581"/>
    <lineage>
        <taxon>Viruses</taxon>
        <taxon>Duplodnaviria</taxon>
        <taxon>Heunggongvirae</taxon>
        <taxon>Uroviricota</taxon>
        <taxon>Caudoviricetes</taxon>
        <taxon>Chimalliviridae</taxon>
        <taxon>Miamivirus</taxon>
        <taxon>Miamivirus miami</taxon>
    </lineage>
</organism>
<evidence type="ECO:0000313" key="1">
    <source>
        <dbReference type="EMBL" id="QPB09329.1"/>
    </source>
</evidence>
<dbReference type="EMBL" id="MT701590">
    <property type="protein sequence ID" value="QPB09329.1"/>
    <property type="molecule type" value="Genomic_DNA"/>
</dbReference>
<dbReference type="Proteomes" id="UP000662782">
    <property type="component" value="Segment"/>
</dbReference>
<evidence type="ECO:0000313" key="2">
    <source>
        <dbReference type="Proteomes" id="UP000662782"/>
    </source>
</evidence>
<gene>
    <name evidence="1" type="ORF">CPT_Miami_234</name>
</gene>
<reference evidence="1 2" key="1">
    <citation type="submission" date="2020-07" db="EMBL/GenBank/DDBJ databases">
        <title>Complete genome sequence of Klebsiella pneumoniae phage Miami.</title>
        <authorList>
            <person name="Mora D.A."/>
            <person name="Lessor L."/>
            <person name="Gill J."/>
            <person name="Liu M."/>
        </authorList>
    </citation>
    <scope>NUCLEOTIDE SEQUENCE [LARGE SCALE GENOMIC DNA]</scope>
</reference>
<dbReference type="InterPro" id="IPR018247">
    <property type="entry name" value="EF_Hand_1_Ca_BS"/>
</dbReference>
<keyword evidence="2" id="KW-1185">Reference proteome</keyword>
<name>A0A873WD11_9CAUD</name>
<proteinExistence type="predicted"/>
<sequence>MSIALTKAIKDIQVSLKEVGLYPSKIDGVWGDGSSTGFLTLINYYASKEGKASQVKIGPKVGNEVAFKTVQQQLQNVGLYGGTIDGLWGNGTKTALATLNSVFRLGYQLPKYSACWSKKVEPAFVARCKKWVDDEALVPECLDFVMAIMCFESGGTFRPDIQNRAGANYWGLIQFGTAAATDLGTTLDKLKKMTQMEQLEYVFKYFKMRMKSYKLKSLEDFYMSVFYPAAIGKSPDTMIFANGSVGYRQNNLLDVDKDGKITVGEISVKIYQTYYDGMLPVNRRIV</sequence>
<protein>
    <submittedName>
        <fullName evidence="1">Uncharacterized protein</fullName>
    </submittedName>
</protein>
<dbReference type="PROSITE" id="PS00018">
    <property type="entry name" value="EF_HAND_1"/>
    <property type="match status" value="1"/>
</dbReference>
<accession>A0A873WD11</accession>